<dbReference type="EMBL" id="NISI01000004">
    <property type="protein sequence ID" value="OWR03926.1"/>
    <property type="molecule type" value="Genomic_DNA"/>
</dbReference>
<accession>A0A254N7D0</accession>
<dbReference type="RefSeq" id="WP_088483466.1">
    <property type="nucleotide sequence ID" value="NZ_NISI01000004.1"/>
</dbReference>
<dbReference type="Proteomes" id="UP000197446">
    <property type="component" value="Unassembled WGS sequence"/>
</dbReference>
<organism evidence="1 2">
    <name type="scientific">Roseateles puraquae</name>
    <dbReference type="NCBI Taxonomy" id="431059"/>
    <lineage>
        <taxon>Bacteria</taxon>
        <taxon>Pseudomonadati</taxon>
        <taxon>Pseudomonadota</taxon>
        <taxon>Betaproteobacteria</taxon>
        <taxon>Burkholderiales</taxon>
        <taxon>Sphaerotilaceae</taxon>
        <taxon>Roseateles</taxon>
    </lineage>
</organism>
<keyword evidence="2" id="KW-1185">Reference proteome</keyword>
<dbReference type="Gene3D" id="3.40.1260.10">
    <property type="entry name" value="DsrEFH-like"/>
    <property type="match status" value="1"/>
</dbReference>
<evidence type="ECO:0000313" key="2">
    <source>
        <dbReference type="Proteomes" id="UP000197446"/>
    </source>
</evidence>
<protein>
    <submittedName>
        <fullName evidence="1">Uncharacterized protein</fullName>
    </submittedName>
</protein>
<comment type="caution">
    <text evidence="1">The sequence shown here is derived from an EMBL/GenBank/DDBJ whole genome shotgun (WGS) entry which is preliminary data.</text>
</comment>
<dbReference type="AlphaFoldDB" id="A0A254N7D0"/>
<dbReference type="InterPro" id="IPR003787">
    <property type="entry name" value="Sulphur_relay_DsrE/F-like"/>
</dbReference>
<dbReference type="OrthoDB" id="8561630at2"/>
<dbReference type="InterPro" id="IPR027396">
    <property type="entry name" value="DsrEFH-like"/>
</dbReference>
<dbReference type="SUPFAM" id="SSF75169">
    <property type="entry name" value="DsrEFH-like"/>
    <property type="match status" value="1"/>
</dbReference>
<proteinExistence type="predicted"/>
<reference evidence="1 2" key="1">
    <citation type="journal article" date="2007" name="Int. J. Syst. Evol. Microbiol.">
        <title>Description of Pelomonas aquatica sp. nov. and Pelomonas puraquae sp. nov., isolated from industrial and haemodialysis water.</title>
        <authorList>
            <person name="Gomila M."/>
            <person name="Bowien B."/>
            <person name="Falsen E."/>
            <person name="Moore E.R."/>
            <person name="Lalucat J."/>
        </authorList>
    </citation>
    <scope>NUCLEOTIDE SEQUENCE [LARGE SCALE GENOMIC DNA]</scope>
    <source>
        <strain evidence="1 2">CCUG 52769</strain>
    </source>
</reference>
<evidence type="ECO:0000313" key="1">
    <source>
        <dbReference type="EMBL" id="OWR03926.1"/>
    </source>
</evidence>
<dbReference type="Pfam" id="PF02635">
    <property type="entry name" value="DsrE"/>
    <property type="match status" value="1"/>
</dbReference>
<gene>
    <name evidence="1" type="ORF">CDO81_12060</name>
</gene>
<sequence length="126" mass="13262">MSRQGLAILLWAADPADPVRLATPFAQAAAGAALELQVEVYFTARSVLLLQPGVADALRASTRFDKTIASWMQDALDHGARFLACTDALAAHGLTHADLIPAARQHGGAVQFAARAADPAWATLVF</sequence>
<name>A0A254N7D0_9BURK</name>